<sequence>MEIERVLRPVTWLEQAYAQWKAISPIVKFGAIPLGFLLKKKVFPKSGGLISGLFRWGPTAFSLFKSMR</sequence>
<reference evidence="1 2" key="1">
    <citation type="submission" date="2019-07" db="EMBL/GenBank/DDBJ databases">
        <title>Description of 53C-WASEF.</title>
        <authorList>
            <person name="Pitt A."/>
            <person name="Hahn M.W."/>
        </authorList>
    </citation>
    <scope>NUCLEOTIDE SEQUENCE [LARGE SCALE GENOMIC DNA]</scope>
    <source>
        <strain evidence="1 2">53C-WASEF</strain>
    </source>
</reference>
<evidence type="ECO:0000313" key="1">
    <source>
        <dbReference type="EMBL" id="TSJ76969.1"/>
    </source>
</evidence>
<protein>
    <submittedName>
        <fullName evidence="1">Uncharacterized protein</fullName>
    </submittedName>
</protein>
<dbReference type="EMBL" id="VMBG01000002">
    <property type="protein sequence ID" value="TSJ76969.1"/>
    <property type="molecule type" value="Genomic_DNA"/>
</dbReference>
<comment type="caution">
    <text evidence="1">The sequence shown here is derived from an EMBL/GenBank/DDBJ whole genome shotgun (WGS) entry which is preliminary data.</text>
</comment>
<dbReference type="AlphaFoldDB" id="A0A556QK12"/>
<evidence type="ECO:0000313" key="2">
    <source>
        <dbReference type="Proteomes" id="UP000315648"/>
    </source>
</evidence>
<accession>A0A556QK12</accession>
<proteinExistence type="predicted"/>
<organism evidence="1 2">
    <name type="scientific">Rariglobus hedericola</name>
    <dbReference type="NCBI Taxonomy" id="2597822"/>
    <lineage>
        <taxon>Bacteria</taxon>
        <taxon>Pseudomonadati</taxon>
        <taxon>Verrucomicrobiota</taxon>
        <taxon>Opitutia</taxon>
        <taxon>Opitutales</taxon>
        <taxon>Opitutaceae</taxon>
        <taxon>Rariglobus</taxon>
    </lineage>
</organism>
<keyword evidence="2" id="KW-1185">Reference proteome</keyword>
<dbReference type="Proteomes" id="UP000315648">
    <property type="component" value="Unassembled WGS sequence"/>
</dbReference>
<gene>
    <name evidence="1" type="ORF">FPL22_12705</name>
</gene>
<name>A0A556QK12_9BACT</name>
<dbReference type="RefSeq" id="WP_144230790.1">
    <property type="nucleotide sequence ID" value="NZ_CBCRVV010000006.1"/>
</dbReference>